<evidence type="ECO:0000313" key="11">
    <source>
        <dbReference type="Proteomes" id="UP001164746"/>
    </source>
</evidence>
<organism evidence="10 11">
    <name type="scientific">Mya arenaria</name>
    <name type="common">Soft-shell clam</name>
    <dbReference type="NCBI Taxonomy" id="6604"/>
    <lineage>
        <taxon>Eukaryota</taxon>
        <taxon>Metazoa</taxon>
        <taxon>Spiralia</taxon>
        <taxon>Lophotrochozoa</taxon>
        <taxon>Mollusca</taxon>
        <taxon>Bivalvia</taxon>
        <taxon>Autobranchia</taxon>
        <taxon>Heteroconchia</taxon>
        <taxon>Euheterodonta</taxon>
        <taxon>Imparidentia</taxon>
        <taxon>Neoheterodontei</taxon>
        <taxon>Myida</taxon>
        <taxon>Myoidea</taxon>
        <taxon>Myidae</taxon>
        <taxon>Mya</taxon>
    </lineage>
</organism>
<dbReference type="PANTHER" id="PTHR18945">
    <property type="entry name" value="NEUROTRANSMITTER GATED ION CHANNEL"/>
    <property type="match status" value="1"/>
</dbReference>
<dbReference type="InterPro" id="IPR006202">
    <property type="entry name" value="Neur_chan_lig-bd"/>
</dbReference>
<evidence type="ECO:0000313" key="10">
    <source>
        <dbReference type="EMBL" id="WAQ96939.1"/>
    </source>
</evidence>
<dbReference type="Gene3D" id="1.20.58.390">
    <property type="entry name" value="Neurotransmitter-gated ion-channel transmembrane domain"/>
    <property type="match status" value="1"/>
</dbReference>
<dbReference type="InterPro" id="IPR038050">
    <property type="entry name" value="Neuro_actylchol_rec"/>
</dbReference>
<evidence type="ECO:0000256" key="1">
    <source>
        <dbReference type="ARBA" id="ARBA00004141"/>
    </source>
</evidence>
<feature type="domain" description="Neurotransmitter-gated ion-channel transmembrane" evidence="9">
    <location>
        <begin position="191"/>
        <end position="431"/>
    </location>
</feature>
<feature type="transmembrane region" description="Helical" evidence="6">
    <location>
        <begin position="419"/>
        <end position="441"/>
    </location>
</feature>
<dbReference type="SUPFAM" id="SSF63712">
    <property type="entry name" value="Nicotinic receptor ligand binding domain-like"/>
    <property type="match status" value="1"/>
</dbReference>
<dbReference type="Pfam" id="PF02932">
    <property type="entry name" value="Neur_chan_memb"/>
    <property type="match status" value="1"/>
</dbReference>
<feature type="compositionally biased region" description="Low complexity" evidence="5">
    <location>
        <begin position="375"/>
        <end position="384"/>
    </location>
</feature>
<feature type="compositionally biased region" description="Polar residues" evidence="5">
    <location>
        <begin position="340"/>
        <end position="350"/>
    </location>
</feature>
<feature type="chain" id="PRO_5047351734" evidence="7">
    <location>
        <begin position="28"/>
        <end position="442"/>
    </location>
</feature>
<evidence type="ECO:0000256" key="4">
    <source>
        <dbReference type="ARBA" id="ARBA00023136"/>
    </source>
</evidence>
<sequence length="442" mass="50103">MKDVCCKMKDVLLTFSFVLGIFCGVQCQHSDYYTGIKNLKSAVAGHDPWVRFNEEVNLSISFNLMNIHEMNTEDPSLISNTAVLDQTSLKVTLYHTGTLVWEPGVQTRVFCEADLMYYPYDHQTCHLTVATGSQTGEETPLYPLLNSVYLGQYSRDDFEEQASSQNRKIGRLSYTINLRRNASRFYWLMVFVPVILLSAVSLLTFLLPADGNEKATFPIITLLIYVTFYLSLLQDIPCNNQITILSAYGFTVLLLIVLETACAILCIWVSLRQETHEVSKQTRNFILGLANLVCINFDMEDNGFTTSRASVKTEPPVKQDFTLDHSIHPVDMVQMPPIDTSGQGQKTANGHIQPRRRLSPLRNRVTPDNAVRPKSNSSVRSASRPSSYVSVRSVQRSTRLSWSLRRPTWHQLSVCLDRLFCFIFMFINVIVHVSFLMVLALA</sequence>
<evidence type="ECO:0000256" key="6">
    <source>
        <dbReference type="SAM" id="Phobius"/>
    </source>
</evidence>
<keyword evidence="11" id="KW-1185">Reference proteome</keyword>
<dbReference type="Gene3D" id="2.70.170.10">
    <property type="entry name" value="Neurotransmitter-gated ion-channel ligand-binding domain"/>
    <property type="match status" value="1"/>
</dbReference>
<gene>
    <name evidence="10" type="ORF">MAR_029629</name>
</gene>
<keyword evidence="4 6" id="KW-0472">Membrane</keyword>
<dbReference type="InterPro" id="IPR006201">
    <property type="entry name" value="Neur_channel"/>
</dbReference>
<dbReference type="Proteomes" id="UP001164746">
    <property type="component" value="Chromosome 2"/>
</dbReference>
<evidence type="ECO:0000259" key="8">
    <source>
        <dbReference type="Pfam" id="PF02931"/>
    </source>
</evidence>
<dbReference type="InterPro" id="IPR006029">
    <property type="entry name" value="Neurotrans-gated_channel_TM"/>
</dbReference>
<dbReference type="InterPro" id="IPR036734">
    <property type="entry name" value="Neur_chan_lig-bd_sf"/>
</dbReference>
<keyword evidence="2 6" id="KW-0812">Transmembrane</keyword>
<keyword evidence="7" id="KW-0732">Signal</keyword>
<comment type="subcellular location">
    <subcellularLocation>
        <location evidence="1">Membrane</location>
        <topology evidence="1">Multi-pass membrane protein</topology>
    </subcellularLocation>
</comment>
<protein>
    <submittedName>
        <fullName evidence="10">ACH10-like protein</fullName>
    </submittedName>
</protein>
<keyword evidence="3 6" id="KW-1133">Transmembrane helix</keyword>
<feature type="region of interest" description="Disordered" evidence="5">
    <location>
        <begin position="336"/>
        <end position="384"/>
    </location>
</feature>
<accession>A0ABY7DHZ3</accession>
<feature type="domain" description="Neurotransmitter-gated ion-channel ligand-binding" evidence="8">
    <location>
        <begin position="86"/>
        <end position="155"/>
    </location>
</feature>
<dbReference type="Pfam" id="PF02931">
    <property type="entry name" value="Neur_chan_LBD"/>
    <property type="match status" value="1"/>
</dbReference>
<feature type="transmembrane region" description="Helical" evidence="6">
    <location>
        <begin position="185"/>
        <end position="208"/>
    </location>
</feature>
<evidence type="ECO:0000256" key="7">
    <source>
        <dbReference type="SAM" id="SignalP"/>
    </source>
</evidence>
<proteinExistence type="predicted"/>
<evidence type="ECO:0000256" key="2">
    <source>
        <dbReference type="ARBA" id="ARBA00022692"/>
    </source>
</evidence>
<evidence type="ECO:0000259" key="9">
    <source>
        <dbReference type="Pfam" id="PF02932"/>
    </source>
</evidence>
<dbReference type="SUPFAM" id="SSF90112">
    <property type="entry name" value="Neurotransmitter-gated ion-channel transmembrane pore"/>
    <property type="match status" value="1"/>
</dbReference>
<name>A0ABY7DHZ3_MYAAR</name>
<dbReference type="EMBL" id="CP111013">
    <property type="protein sequence ID" value="WAQ96939.1"/>
    <property type="molecule type" value="Genomic_DNA"/>
</dbReference>
<evidence type="ECO:0000256" key="5">
    <source>
        <dbReference type="SAM" id="MobiDB-lite"/>
    </source>
</evidence>
<dbReference type="InterPro" id="IPR036719">
    <property type="entry name" value="Neuro-gated_channel_TM_sf"/>
</dbReference>
<feature type="transmembrane region" description="Helical" evidence="6">
    <location>
        <begin position="245"/>
        <end position="271"/>
    </location>
</feature>
<feature type="signal peptide" evidence="7">
    <location>
        <begin position="1"/>
        <end position="27"/>
    </location>
</feature>
<reference evidence="10" key="1">
    <citation type="submission" date="2022-11" db="EMBL/GenBank/DDBJ databases">
        <title>Centuries of genome instability and evolution in soft-shell clam transmissible cancer (bioRxiv).</title>
        <authorList>
            <person name="Hart S.F.M."/>
            <person name="Yonemitsu M.A."/>
            <person name="Giersch R.M."/>
            <person name="Beal B.F."/>
            <person name="Arriagada G."/>
            <person name="Davis B.W."/>
            <person name="Ostrander E.A."/>
            <person name="Goff S.P."/>
            <person name="Metzger M.J."/>
        </authorList>
    </citation>
    <scope>NUCLEOTIDE SEQUENCE</scope>
    <source>
        <strain evidence="10">MELC-2E11</strain>
        <tissue evidence="10">Siphon/mantle</tissue>
    </source>
</reference>
<evidence type="ECO:0000256" key="3">
    <source>
        <dbReference type="ARBA" id="ARBA00022989"/>
    </source>
</evidence>